<evidence type="ECO:0000313" key="7">
    <source>
        <dbReference type="Proteomes" id="UP000836841"/>
    </source>
</evidence>
<keyword evidence="2" id="KW-0808">Transferase</keyword>
<dbReference type="Gene3D" id="1.10.1200.270">
    <property type="entry name" value="Methyltransferase, alpha-helical capping domain"/>
    <property type="match status" value="1"/>
</dbReference>
<keyword evidence="7" id="KW-1185">Reference proteome</keyword>
<reference evidence="6 7" key="1">
    <citation type="submission" date="2022-03" db="EMBL/GenBank/DDBJ databases">
        <authorList>
            <person name="Nunn A."/>
            <person name="Chopra R."/>
            <person name="Nunn A."/>
            <person name="Contreras Garrido A."/>
        </authorList>
    </citation>
    <scope>NUCLEOTIDE SEQUENCE [LARGE SCALE GENOMIC DNA]</scope>
</reference>
<dbReference type="InterPro" id="IPR029063">
    <property type="entry name" value="SAM-dependent_MTases_sf"/>
</dbReference>
<keyword evidence="1" id="KW-0489">Methyltransferase</keyword>
<keyword evidence="4" id="KW-0479">Metal-binding</keyword>
<dbReference type="AlphaFoldDB" id="A0AAU9SJJ3"/>
<dbReference type="PANTHER" id="PTHR31009">
    <property type="entry name" value="S-ADENOSYL-L-METHIONINE:CARBOXYL METHYLTRANSFERASE FAMILY PROTEIN"/>
    <property type="match status" value="1"/>
</dbReference>
<evidence type="ECO:0000256" key="5">
    <source>
        <dbReference type="ARBA" id="ARBA00022842"/>
    </source>
</evidence>
<dbReference type="GO" id="GO:0032259">
    <property type="term" value="P:methylation"/>
    <property type="evidence" value="ECO:0007669"/>
    <property type="project" value="UniProtKB-KW"/>
</dbReference>
<dbReference type="Pfam" id="PF03492">
    <property type="entry name" value="Methyltransf_7"/>
    <property type="match status" value="1"/>
</dbReference>
<gene>
    <name evidence="6" type="ORF">TAV2_LOCUS17357</name>
</gene>
<organism evidence="6 7">
    <name type="scientific">Thlaspi arvense</name>
    <name type="common">Field penny-cress</name>
    <dbReference type="NCBI Taxonomy" id="13288"/>
    <lineage>
        <taxon>Eukaryota</taxon>
        <taxon>Viridiplantae</taxon>
        <taxon>Streptophyta</taxon>
        <taxon>Embryophyta</taxon>
        <taxon>Tracheophyta</taxon>
        <taxon>Spermatophyta</taxon>
        <taxon>Magnoliopsida</taxon>
        <taxon>eudicotyledons</taxon>
        <taxon>Gunneridae</taxon>
        <taxon>Pentapetalae</taxon>
        <taxon>rosids</taxon>
        <taxon>malvids</taxon>
        <taxon>Brassicales</taxon>
        <taxon>Brassicaceae</taxon>
        <taxon>Thlaspideae</taxon>
        <taxon>Thlaspi</taxon>
    </lineage>
</organism>
<evidence type="ECO:0000313" key="6">
    <source>
        <dbReference type="EMBL" id="CAH2064436.1"/>
    </source>
</evidence>
<dbReference type="InterPro" id="IPR005299">
    <property type="entry name" value="MeTrfase_7"/>
</dbReference>
<proteinExistence type="predicted"/>
<evidence type="ECO:0000256" key="2">
    <source>
        <dbReference type="ARBA" id="ARBA00022679"/>
    </source>
</evidence>
<sequence length="375" mass="42560">MSSSTSRDRLVDALRMKGGDGKHSYANNSLIQKDLLCKTKLIVEESIKEMLLKMDFPECIKVADLGCSSGQNTFVAMSQIVNAIVESYQQNGRNSPEIDCCLNDLPENDFNTTFTLIPSFHEKLMDTNVKGTCFVSGVPGSFYTRLFPRKSLHFVHSSYSIHWLSKVPDGIEDNKKDIYLRGPCLPNVYKSYLNQFQNDFSLFLRMRSEEIVTNGGMVLMFLGREASDPLSKDCFGNMSLLSDSLNDLVSEGLVKESDVESFNLPFYNPDEGEVREIVRNEGSFEFNKFDKFEFPFPPKTVECEEEGRYVDQSRRLENAKMFARSTRSITESMLVAHFGDAIIDRLFNKLAHLAAQISSNRYKTTVQCVVSLTRK</sequence>
<dbReference type="EMBL" id="OU466861">
    <property type="protein sequence ID" value="CAH2064436.1"/>
    <property type="molecule type" value="Genomic_DNA"/>
</dbReference>
<dbReference type="SUPFAM" id="SSF53335">
    <property type="entry name" value="S-adenosyl-L-methionine-dependent methyltransferases"/>
    <property type="match status" value="1"/>
</dbReference>
<keyword evidence="3" id="KW-0949">S-adenosyl-L-methionine</keyword>
<accession>A0AAU9SJJ3</accession>
<keyword evidence="5" id="KW-0460">Magnesium</keyword>
<evidence type="ECO:0000256" key="1">
    <source>
        <dbReference type="ARBA" id="ARBA00022603"/>
    </source>
</evidence>
<dbReference type="Proteomes" id="UP000836841">
    <property type="component" value="Chromosome 5"/>
</dbReference>
<dbReference type="GO" id="GO:0046872">
    <property type="term" value="F:metal ion binding"/>
    <property type="evidence" value="ECO:0007669"/>
    <property type="project" value="UniProtKB-KW"/>
</dbReference>
<evidence type="ECO:0000256" key="4">
    <source>
        <dbReference type="ARBA" id="ARBA00022723"/>
    </source>
</evidence>
<dbReference type="GO" id="GO:0008168">
    <property type="term" value="F:methyltransferase activity"/>
    <property type="evidence" value="ECO:0007669"/>
    <property type="project" value="UniProtKB-KW"/>
</dbReference>
<dbReference type="Gene3D" id="3.40.50.150">
    <property type="entry name" value="Vaccinia Virus protein VP39"/>
    <property type="match status" value="1"/>
</dbReference>
<protein>
    <submittedName>
        <fullName evidence="6">Uncharacterized protein</fullName>
    </submittedName>
</protein>
<evidence type="ECO:0000256" key="3">
    <source>
        <dbReference type="ARBA" id="ARBA00022691"/>
    </source>
</evidence>
<dbReference type="InterPro" id="IPR042086">
    <property type="entry name" value="MeTrfase_capping"/>
</dbReference>
<name>A0AAU9SJJ3_THLAR</name>